<accession>A0AC35FN97</accession>
<evidence type="ECO:0000313" key="1">
    <source>
        <dbReference type="Proteomes" id="UP000887580"/>
    </source>
</evidence>
<proteinExistence type="predicted"/>
<name>A0AC35FN97_9BILA</name>
<sequence>MLSAAEDIMDQQNHKEKVNTTDVCYEKITKSRCSQKSTGAVLLADIIPCIFVQLIFLFFMQNIAYGIRHALIIFCQISSFFIVAFSPNITISLTGTFH</sequence>
<protein>
    <submittedName>
        <fullName evidence="2">Uncharacterized protein</fullName>
    </submittedName>
</protein>
<evidence type="ECO:0000313" key="2">
    <source>
        <dbReference type="WBParaSite" id="PS1159_v2.g19243.t1"/>
    </source>
</evidence>
<organism evidence="1 2">
    <name type="scientific">Panagrolaimus sp. PS1159</name>
    <dbReference type="NCBI Taxonomy" id="55785"/>
    <lineage>
        <taxon>Eukaryota</taxon>
        <taxon>Metazoa</taxon>
        <taxon>Ecdysozoa</taxon>
        <taxon>Nematoda</taxon>
        <taxon>Chromadorea</taxon>
        <taxon>Rhabditida</taxon>
        <taxon>Tylenchina</taxon>
        <taxon>Panagrolaimomorpha</taxon>
        <taxon>Panagrolaimoidea</taxon>
        <taxon>Panagrolaimidae</taxon>
        <taxon>Panagrolaimus</taxon>
    </lineage>
</organism>
<dbReference type="WBParaSite" id="PS1159_v2.g19243.t1">
    <property type="protein sequence ID" value="PS1159_v2.g19243.t1"/>
    <property type="gene ID" value="PS1159_v2.g19243"/>
</dbReference>
<reference evidence="2" key="1">
    <citation type="submission" date="2022-11" db="UniProtKB">
        <authorList>
            <consortium name="WormBaseParasite"/>
        </authorList>
    </citation>
    <scope>IDENTIFICATION</scope>
</reference>
<dbReference type="Proteomes" id="UP000887580">
    <property type="component" value="Unplaced"/>
</dbReference>